<dbReference type="InterPro" id="IPR018812">
    <property type="entry name" value="SAK_HAD"/>
</dbReference>
<keyword evidence="4" id="KW-1185">Reference proteome</keyword>
<evidence type="ECO:0000313" key="3">
    <source>
        <dbReference type="EMBL" id="KAF7504597.1"/>
    </source>
</evidence>
<dbReference type="GO" id="GO:0000494">
    <property type="term" value="P:box C/D sno(s)RNA 3'-end processing"/>
    <property type="evidence" value="ECO:0007669"/>
    <property type="project" value="TreeGrafter"/>
</dbReference>
<dbReference type="AlphaFoldDB" id="A0A8H7E084"/>
<dbReference type="GO" id="GO:0008649">
    <property type="term" value="F:rRNA methyltransferase activity"/>
    <property type="evidence" value="ECO:0007669"/>
    <property type="project" value="TreeGrafter"/>
</dbReference>
<name>A0A8H7E084_9EURO</name>
<feature type="compositionally biased region" description="Gly residues" evidence="1">
    <location>
        <begin position="537"/>
        <end position="557"/>
    </location>
</feature>
<dbReference type="Pfam" id="PF10307">
    <property type="entry name" value="HAD_SAK_1"/>
    <property type="match status" value="1"/>
</dbReference>
<feature type="compositionally biased region" description="Basic and acidic residues" evidence="1">
    <location>
        <begin position="416"/>
        <end position="432"/>
    </location>
</feature>
<reference evidence="3" key="1">
    <citation type="submission" date="2020-02" db="EMBL/GenBank/DDBJ databases">
        <authorList>
            <person name="Palmer J.M."/>
        </authorList>
    </citation>
    <scope>NUCLEOTIDE SEQUENCE</scope>
    <source>
        <strain evidence="3">EPUS1.4</strain>
        <tissue evidence="3">Thallus</tissue>
    </source>
</reference>
<feature type="compositionally biased region" description="Gly residues" evidence="1">
    <location>
        <begin position="580"/>
        <end position="589"/>
    </location>
</feature>
<proteinExistence type="predicted"/>
<feature type="domain" description="Swiss Army Knife RNA repair protein HAD" evidence="2">
    <location>
        <begin position="46"/>
        <end position="254"/>
    </location>
</feature>
<dbReference type="EMBL" id="JAACFV010000132">
    <property type="protein sequence ID" value="KAF7504597.1"/>
    <property type="molecule type" value="Genomic_DNA"/>
</dbReference>
<feature type="region of interest" description="Disordered" evidence="1">
    <location>
        <begin position="483"/>
        <end position="665"/>
    </location>
</feature>
<dbReference type="Proteomes" id="UP000606974">
    <property type="component" value="Unassembled WGS sequence"/>
</dbReference>
<gene>
    <name evidence="3" type="ORF">GJ744_002024</name>
</gene>
<sequence>MAPPPRPASYSLTSLKRWSCRSKEIPAVADIKHLHVYDFDNTLFSSPLPNPQLWAGPTLGHLQAYECFANGGWWHDPSILSATGEGLEKEEAKAWKGWWNEAIVQLVELSIKQKDALTVLLTGRGETNFADVVKRIVDSKGLNFDLICLKPEVGPNGQHFVTTAEFKNEFLKNLVFTYKHADEIRIYEDRPNHVKHFREYFEKLNKSLLSHPIDQPPPPRKPITTDVIQVTELNSYLDPVIETSCIQAIINKHNTVVTKGLPNTTRSPWPRMKITSSYIYFGYLINPTDSARLLTLANIQPPSLIDSSDIRLMANSILIAPRPPNRQTLDKVGGKGKKVTWQVTGTAVFENKIWAARVAPVPETEKYYTNDPVPVVVLAVRKGARPIDAGRIQNWQPVPAEKAFIFETVVGDKQTLKVEPEDSGDDRYESRPSNRGGTANGYYGGGYGAKRKFAGESGGYLGGKENNGPPSRVEDRDMIMRDRDDGTWMPQDRAPGYSNGNGSGRGHGGRGGQFNNNNNSYQNDNDSGRRYFSSNRGGAGGGNQGGRGGGGGGGRGGNNHTNNSNNSNNNRRNDHNTNAGGSGGGGGSNHRGRGSNNDRRDRGDNNNNHRGGGGGRGRSGNRGGGAPPGYKSLDDYGPAGFDGSNEYSRGSGAGGAGDGTVVMNY</sequence>
<evidence type="ECO:0000259" key="2">
    <source>
        <dbReference type="Pfam" id="PF10307"/>
    </source>
</evidence>
<feature type="compositionally biased region" description="Gly residues" evidence="1">
    <location>
        <begin position="610"/>
        <end position="627"/>
    </location>
</feature>
<dbReference type="PANTHER" id="PTHR10335:SF23">
    <property type="entry name" value="OB FOLD-CONTAINING PROTEIN, NUCLEIC ACID BINDING"/>
    <property type="match status" value="1"/>
</dbReference>
<feature type="compositionally biased region" description="Low complexity" evidence="1">
    <location>
        <begin position="558"/>
        <end position="570"/>
    </location>
</feature>
<dbReference type="PANTHER" id="PTHR10335">
    <property type="entry name" value="RRNA 2-O-METHYLTRANSFERASE FIBRILLARIN"/>
    <property type="match status" value="1"/>
</dbReference>
<protein>
    <recommendedName>
        <fullName evidence="2">Swiss Army Knife RNA repair protein HAD domain-containing protein</fullName>
    </recommendedName>
</protein>
<dbReference type="GO" id="GO:0032040">
    <property type="term" value="C:small-subunit processome"/>
    <property type="evidence" value="ECO:0007669"/>
    <property type="project" value="TreeGrafter"/>
</dbReference>
<dbReference type="GO" id="GO:0003723">
    <property type="term" value="F:RNA binding"/>
    <property type="evidence" value="ECO:0007669"/>
    <property type="project" value="TreeGrafter"/>
</dbReference>
<accession>A0A8H7E084</accession>
<feature type="compositionally biased region" description="Gly residues" evidence="1">
    <location>
        <begin position="499"/>
        <end position="512"/>
    </location>
</feature>
<evidence type="ECO:0000256" key="1">
    <source>
        <dbReference type="SAM" id="MobiDB-lite"/>
    </source>
</evidence>
<dbReference type="GO" id="GO:1990259">
    <property type="term" value="F:histone H2AQ104 methyltransferase activity"/>
    <property type="evidence" value="ECO:0007669"/>
    <property type="project" value="TreeGrafter"/>
</dbReference>
<evidence type="ECO:0000313" key="4">
    <source>
        <dbReference type="Proteomes" id="UP000606974"/>
    </source>
</evidence>
<comment type="caution">
    <text evidence="3">The sequence shown here is derived from an EMBL/GenBank/DDBJ whole genome shotgun (WGS) entry which is preliminary data.</text>
</comment>
<dbReference type="OrthoDB" id="5596992at2759"/>
<feature type="compositionally biased region" description="Low complexity" evidence="1">
    <location>
        <begin position="513"/>
        <end position="525"/>
    </location>
</feature>
<dbReference type="GO" id="GO:0031428">
    <property type="term" value="C:box C/D methylation guide snoRNP complex"/>
    <property type="evidence" value="ECO:0007669"/>
    <property type="project" value="TreeGrafter"/>
</dbReference>
<feature type="region of interest" description="Disordered" evidence="1">
    <location>
        <begin position="416"/>
        <end position="444"/>
    </location>
</feature>
<organism evidence="3 4">
    <name type="scientific">Endocarpon pusillum</name>
    <dbReference type="NCBI Taxonomy" id="364733"/>
    <lineage>
        <taxon>Eukaryota</taxon>
        <taxon>Fungi</taxon>
        <taxon>Dikarya</taxon>
        <taxon>Ascomycota</taxon>
        <taxon>Pezizomycotina</taxon>
        <taxon>Eurotiomycetes</taxon>
        <taxon>Chaetothyriomycetidae</taxon>
        <taxon>Verrucariales</taxon>
        <taxon>Verrucariaceae</taxon>
        <taxon>Endocarpon</taxon>
    </lineage>
</organism>